<keyword evidence="2" id="KW-1185">Reference proteome</keyword>
<reference evidence="1 2" key="1">
    <citation type="submission" date="2015-01" db="EMBL/GenBank/DDBJ databases">
        <title>Evolution of Trichinella species and genotypes.</title>
        <authorList>
            <person name="Korhonen P.K."/>
            <person name="Edoardo P."/>
            <person name="Giuseppe L.R."/>
            <person name="Gasser R.B."/>
        </authorList>
    </citation>
    <scope>NUCLEOTIDE SEQUENCE [LARGE SCALE GENOMIC DNA]</scope>
    <source>
        <strain evidence="1">ISS37</strain>
    </source>
</reference>
<dbReference type="Proteomes" id="UP000054630">
    <property type="component" value="Unassembled WGS sequence"/>
</dbReference>
<proteinExistence type="predicted"/>
<name>A0A0V0S2S3_9BILA</name>
<organism evidence="1 2">
    <name type="scientific">Trichinella nelsoni</name>
    <dbReference type="NCBI Taxonomy" id="6336"/>
    <lineage>
        <taxon>Eukaryota</taxon>
        <taxon>Metazoa</taxon>
        <taxon>Ecdysozoa</taxon>
        <taxon>Nematoda</taxon>
        <taxon>Enoplea</taxon>
        <taxon>Dorylaimia</taxon>
        <taxon>Trichinellida</taxon>
        <taxon>Trichinellidae</taxon>
        <taxon>Trichinella</taxon>
    </lineage>
</organism>
<dbReference type="AlphaFoldDB" id="A0A0V0S2S3"/>
<protein>
    <submittedName>
        <fullName evidence="1">Uncharacterized protein</fullName>
    </submittedName>
</protein>
<accession>A0A0V0S2S3</accession>
<evidence type="ECO:0000313" key="2">
    <source>
        <dbReference type="Proteomes" id="UP000054630"/>
    </source>
</evidence>
<evidence type="ECO:0000313" key="1">
    <source>
        <dbReference type="EMBL" id="KRX20969.1"/>
    </source>
</evidence>
<dbReference type="EMBL" id="JYDL01000043">
    <property type="protein sequence ID" value="KRX20969.1"/>
    <property type="molecule type" value="Genomic_DNA"/>
</dbReference>
<comment type="caution">
    <text evidence="1">The sequence shown here is derived from an EMBL/GenBank/DDBJ whole genome shotgun (WGS) entry which is preliminary data.</text>
</comment>
<sequence length="98" mass="11081">MKDFPVRFIIVFHKVIKTFQSFRVRSFKRIPTYTQSITHEGTTDSHHKSLHIRALPFFLSKQPVGVTYTIGVAAGSTGSKIPSFITSNAFDSTPEMVY</sequence>
<gene>
    <name evidence="1" type="ORF">T07_12098</name>
</gene>